<dbReference type="KEGG" id="hgl:101699315"/>
<keyword evidence="5 13" id="KW-0812">Transmembrane</keyword>
<keyword evidence="7 13" id="KW-0297">G-protein coupled receptor</keyword>
<evidence type="ECO:0000256" key="14">
    <source>
        <dbReference type="SAM" id="Phobius"/>
    </source>
</evidence>
<gene>
    <name evidence="17" type="primary">LOC101699315</name>
</gene>
<evidence type="ECO:0000256" key="9">
    <source>
        <dbReference type="ARBA" id="ARBA00023170"/>
    </source>
</evidence>
<evidence type="ECO:0000256" key="12">
    <source>
        <dbReference type="RuleBase" id="RU004423"/>
    </source>
</evidence>
<feature type="transmembrane region" description="Helical" evidence="14">
    <location>
        <begin position="169"/>
        <end position="200"/>
    </location>
</feature>
<dbReference type="GO" id="GO:0016020">
    <property type="term" value="C:membrane"/>
    <property type="evidence" value="ECO:0007669"/>
    <property type="project" value="UniProtKB-SubCell"/>
</dbReference>
<dbReference type="Gene3D" id="1.20.1070.10">
    <property type="entry name" value="Rhodopsin 7-helix transmembrane proteins"/>
    <property type="match status" value="1"/>
</dbReference>
<evidence type="ECO:0000256" key="10">
    <source>
        <dbReference type="ARBA" id="ARBA00023180"/>
    </source>
</evidence>
<keyword evidence="10" id="KW-0325">Glycoprotein</keyword>
<keyword evidence="3 13" id="KW-0919">Taste</keyword>
<evidence type="ECO:0000256" key="13">
    <source>
        <dbReference type="RuleBase" id="RU004424"/>
    </source>
</evidence>
<feature type="transmembrane region" description="Helical" evidence="14">
    <location>
        <begin position="125"/>
        <end position="149"/>
    </location>
</feature>
<evidence type="ECO:0000313" key="16">
    <source>
        <dbReference type="Proteomes" id="UP000694906"/>
    </source>
</evidence>
<dbReference type="PANTHER" id="PTHR11394">
    <property type="entry name" value="TASTE RECEPTOR TYPE 2"/>
    <property type="match status" value="1"/>
</dbReference>
<evidence type="ECO:0000256" key="2">
    <source>
        <dbReference type="ARBA" id="ARBA00007376"/>
    </source>
</evidence>
<accession>A0AAX6P798</accession>
<evidence type="ECO:0000256" key="4">
    <source>
        <dbReference type="ARBA" id="ARBA00022606"/>
    </source>
</evidence>
<dbReference type="RefSeq" id="XP_004845322.1">
    <property type="nucleotide sequence ID" value="XM_004845265.1"/>
</dbReference>
<dbReference type="InterPro" id="IPR017452">
    <property type="entry name" value="GPCR_Rhodpsn_7TM"/>
</dbReference>
<evidence type="ECO:0000256" key="5">
    <source>
        <dbReference type="ARBA" id="ARBA00022692"/>
    </source>
</evidence>
<dbReference type="PANTHER" id="PTHR11394:SF149">
    <property type="entry name" value="TASTE RECEPTOR TYPE 2 MEMBER 1"/>
    <property type="match status" value="1"/>
</dbReference>
<keyword evidence="6 14" id="KW-1133">Transmembrane helix</keyword>
<keyword evidence="9 13" id="KW-0675">Receptor</keyword>
<dbReference type="PROSITE" id="PS50262">
    <property type="entry name" value="G_PROTEIN_RECEP_F1_2"/>
    <property type="match status" value="1"/>
</dbReference>
<keyword evidence="8 13" id="KW-0472">Membrane</keyword>
<dbReference type="GO" id="GO:0033038">
    <property type="term" value="F:bitter taste receptor activity"/>
    <property type="evidence" value="ECO:0007669"/>
    <property type="project" value="InterPro"/>
</dbReference>
<reference evidence="17" key="1">
    <citation type="submission" date="2025-08" db="UniProtKB">
        <authorList>
            <consortium name="RefSeq"/>
        </authorList>
    </citation>
    <scope>IDENTIFICATION</scope>
</reference>
<dbReference type="FunFam" id="1.20.1070.10:FF:000055">
    <property type="entry name" value="Taste receptor type 2"/>
    <property type="match status" value="1"/>
</dbReference>
<feature type="transmembrane region" description="Helical" evidence="14">
    <location>
        <begin position="44"/>
        <end position="72"/>
    </location>
</feature>
<name>A0AAX6P798_HETGA</name>
<dbReference type="Proteomes" id="UP000694906">
    <property type="component" value="Unplaced"/>
</dbReference>
<dbReference type="AlphaFoldDB" id="A0AAX6P798"/>
<evidence type="ECO:0000256" key="1">
    <source>
        <dbReference type="ARBA" id="ARBA00004141"/>
    </source>
</evidence>
<dbReference type="SUPFAM" id="SSF81321">
    <property type="entry name" value="Family A G protein-coupled receptor-like"/>
    <property type="match status" value="1"/>
</dbReference>
<keyword evidence="11 13" id="KW-0807">Transducer</keyword>
<feature type="domain" description="G-protein coupled receptors family 1 profile" evidence="15">
    <location>
        <begin position="25"/>
        <end position="276"/>
    </location>
</feature>
<feature type="transmembrane region" description="Helical" evidence="14">
    <location>
        <begin position="84"/>
        <end position="105"/>
    </location>
</feature>
<feature type="transmembrane region" description="Helical" evidence="14">
    <location>
        <begin position="6"/>
        <end position="32"/>
    </location>
</feature>
<evidence type="ECO:0000259" key="15">
    <source>
        <dbReference type="PROSITE" id="PS50262"/>
    </source>
</evidence>
<sequence>MLMPDPIIHFFMALIQILTGASTNGFIVVVNVIDLIKQRQMAPLDLLISCLATSRICLQVLIFLVHLALLSFIKQPEFPEYCTLFMFVSILCLWLSTWLGVFYCAKIANIPHPLFFWLKMRIFKLVPWLILGSILYASISTGIRTIYTWTVTPKFFINSFCKNATQTKGIAIIPFLLLFIHLTVPSIILLITLLLLIFSLRRHTQKMRTIAAGTRDQGRSSLFRAMLSILSFLILYFSHYTTAILFFFQILQFGSFLFVFCAMVADTYPCIHSVILILGNPTLKQNAKIFLCGGQCDQ</sequence>
<proteinExistence type="inferred from homology"/>
<protein>
    <recommendedName>
        <fullName evidence="13">Taste receptor type 2</fullName>
    </recommendedName>
</protein>
<dbReference type="InterPro" id="IPR007960">
    <property type="entry name" value="TAS2R"/>
</dbReference>
<dbReference type="GO" id="GO:0004930">
    <property type="term" value="F:G protein-coupled receptor activity"/>
    <property type="evidence" value="ECO:0007669"/>
    <property type="project" value="UniProtKB-KW"/>
</dbReference>
<dbReference type="CDD" id="cd15016">
    <property type="entry name" value="7tm_TAS2R1"/>
    <property type="match status" value="1"/>
</dbReference>
<evidence type="ECO:0000256" key="11">
    <source>
        <dbReference type="ARBA" id="ARBA00023224"/>
    </source>
</evidence>
<evidence type="ECO:0000256" key="3">
    <source>
        <dbReference type="ARBA" id="ARBA00022480"/>
    </source>
</evidence>
<evidence type="ECO:0000256" key="8">
    <source>
        <dbReference type="ARBA" id="ARBA00023136"/>
    </source>
</evidence>
<dbReference type="Pfam" id="PF05296">
    <property type="entry name" value="TAS2R"/>
    <property type="match status" value="1"/>
</dbReference>
<evidence type="ECO:0000313" key="17">
    <source>
        <dbReference type="RefSeq" id="XP_004845322.1"/>
    </source>
</evidence>
<evidence type="ECO:0000256" key="6">
    <source>
        <dbReference type="ARBA" id="ARBA00022989"/>
    </source>
</evidence>
<comment type="similarity">
    <text evidence="2 12">Belongs to the G-protein coupled receptor T2R family.</text>
</comment>
<keyword evidence="16" id="KW-1185">Reference proteome</keyword>
<organism evidence="16 17">
    <name type="scientific">Heterocephalus glaber</name>
    <name type="common">Naked mole rat</name>
    <dbReference type="NCBI Taxonomy" id="10181"/>
    <lineage>
        <taxon>Eukaryota</taxon>
        <taxon>Metazoa</taxon>
        <taxon>Chordata</taxon>
        <taxon>Craniata</taxon>
        <taxon>Vertebrata</taxon>
        <taxon>Euteleostomi</taxon>
        <taxon>Mammalia</taxon>
        <taxon>Eutheria</taxon>
        <taxon>Euarchontoglires</taxon>
        <taxon>Glires</taxon>
        <taxon>Rodentia</taxon>
        <taxon>Hystricomorpha</taxon>
        <taxon>Bathyergidae</taxon>
        <taxon>Heterocephalus</taxon>
    </lineage>
</organism>
<evidence type="ECO:0000256" key="7">
    <source>
        <dbReference type="ARBA" id="ARBA00023040"/>
    </source>
</evidence>
<dbReference type="GeneID" id="101699315"/>
<comment type="subcellular location">
    <subcellularLocation>
        <location evidence="1 13">Membrane</location>
        <topology evidence="1 13">Multi-pass membrane protein</topology>
    </subcellularLocation>
</comment>
<keyword evidence="4 13" id="KW-0716">Sensory transduction</keyword>